<feature type="region of interest" description="Disordered" evidence="1">
    <location>
        <begin position="400"/>
        <end position="427"/>
    </location>
</feature>
<reference evidence="3 4" key="1">
    <citation type="submission" date="2018-01" db="EMBL/GenBank/DDBJ databases">
        <title>Whole genome sequencing of Histamine producing bacteria.</title>
        <authorList>
            <person name="Butler K."/>
        </authorList>
    </citation>
    <scope>NUCLEOTIDE SEQUENCE [LARGE SCALE GENOMIC DNA]</scope>
    <source>
        <strain evidence="3 4">DSM 24669</strain>
    </source>
</reference>
<dbReference type="PANTHER" id="PTHR30441:SF4">
    <property type="entry name" value="PROTEIN ASMA"/>
    <property type="match status" value="1"/>
</dbReference>
<dbReference type="InterPro" id="IPR052894">
    <property type="entry name" value="AsmA-related"/>
</dbReference>
<dbReference type="InterPro" id="IPR007844">
    <property type="entry name" value="AsmA"/>
</dbReference>
<dbReference type="STRING" id="680026.AB733_00285"/>
<feature type="compositionally biased region" description="Low complexity" evidence="1">
    <location>
        <begin position="132"/>
        <end position="146"/>
    </location>
</feature>
<comment type="caution">
    <text evidence="3">The sequence shown here is derived from an EMBL/GenBank/DDBJ whole genome shotgun (WGS) entry which is preliminary data.</text>
</comment>
<evidence type="ECO:0000256" key="1">
    <source>
        <dbReference type="SAM" id="MobiDB-lite"/>
    </source>
</evidence>
<feature type="region of interest" description="Disordered" evidence="1">
    <location>
        <begin position="132"/>
        <end position="163"/>
    </location>
</feature>
<gene>
    <name evidence="3" type="ORF">C9I94_02195</name>
</gene>
<keyword evidence="4" id="KW-1185">Reference proteome</keyword>
<feature type="compositionally biased region" description="Low complexity" evidence="1">
    <location>
        <begin position="400"/>
        <end position="424"/>
    </location>
</feature>
<dbReference type="PANTHER" id="PTHR30441">
    <property type="entry name" value="DUF748 DOMAIN-CONTAINING PROTEIN"/>
    <property type="match status" value="1"/>
</dbReference>
<feature type="domain" description="AsmA" evidence="2">
    <location>
        <begin position="1"/>
        <end position="611"/>
    </location>
</feature>
<dbReference type="Proteomes" id="UP000240481">
    <property type="component" value="Unassembled WGS sequence"/>
</dbReference>
<feature type="compositionally biased region" description="Polar residues" evidence="1">
    <location>
        <begin position="147"/>
        <end position="163"/>
    </location>
</feature>
<dbReference type="GO" id="GO:0090313">
    <property type="term" value="P:regulation of protein targeting to membrane"/>
    <property type="evidence" value="ECO:0007669"/>
    <property type="project" value="TreeGrafter"/>
</dbReference>
<organism evidence="3 4">
    <name type="scientific">Photobacterium swingsii</name>
    <dbReference type="NCBI Taxonomy" id="680026"/>
    <lineage>
        <taxon>Bacteria</taxon>
        <taxon>Pseudomonadati</taxon>
        <taxon>Pseudomonadota</taxon>
        <taxon>Gammaproteobacteria</taxon>
        <taxon>Vibrionales</taxon>
        <taxon>Vibrionaceae</taxon>
        <taxon>Photobacterium</taxon>
    </lineage>
</organism>
<dbReference type="EMBL" id="PYLZ01000001">
    <property type="protein sequence ID" value="PSW26814.1"/>
    <property type="molecule type" value="Genomic_DNA"/>
</dbReference>
<dbReference type="GO" id="GO:0005886">
    <property type="term" value="C:plasma membrane"/>
    <property type="evidence" value="ECO:0007669"/>
    <property type="project" value="TreeGrafter"/>
</dbReference>
<accession>A0A0J8Y3B2</accession>
<sequence>MKKFLYILLALVLVVVIGIAALLALVDPNQFKPLIAEQVKKNTGRELVISGDIDWRFFPSVGLTLGETEFRNPEGFAEANLVRFSNAELSVAVMPLLSQQLEVGNVSLNDARVFIQTRKDGVSNLDGIGAQASTATSADESAAEQQPQSTTPESSDIAPSQESPAAGWTISLAGVELVNASAVIRDDKTGALTDIEQLNVSLTRFAPGEWAKAAFDVQGKNGELTFTAKGETELNIAPTLDGAELKALTLDAQAADKVNKIESVSLTVDQFRVGDWSALTFSAKGEIPDLAFDAKGETRLKLSADFNLASVEGLSLNSNVKGNALPRPEMKIGLTADASYDVAKGLATLSAFTTQVDEIALDGKASFQTADIPVIRFDVHSDNIDLDAFLGLDKASKAASSKTGSEAPTTGEASGTSTTQAATAVDKSKEPDLSALKTLDIAGKVAIDNFKAANAKVSAVVTELAVKKGVLNLKRFDAKLYGGSINAKATIDANGKLPTYKVTKHIKGVQVQPLLVDVAEFENLAGTGNIDINLSGTGLAETRIRQNIAGTVDINFADGSVYGVNVAEMIREARATLKGKKAEYVKEERKTDFSALTSTMKLGKGVLSTNNLYLASPLLRIDGEGQTNLVSEDIDFTVMTSVVESSQGQGGKDIDELKDLTVPIDVKGNWTEPKFSLNLKELLKRNNELEKKAEREVERGLKKLLGDKADDDKVKDAANKLLKGLFN</sequence>
<evidence type="ECO:0000313" key="4">
    <source>
        <dbReference type="Proteomes" id="UP000240481"/>
    </source>
</evidence>
<dbReference type="OrthoDB" id="9766390at2"/>
<name>A0A0J8Y3B2_9GAMM</name>
<dbReference type="RefSeq" id="WP_048896990.1">
    <property type="nucleotide sequence ID" value="NZ_AP024852.1"/>
</dbReference>
<proteinExistence type="predicted"/>
<evidence type="ECO:0000313" key="3">
    <source>
        <dbReference type="EMBL" id="PSW26814.1"/>
    </source>
</evidence>
<protein>
    <submittedName>
        <fullName evidence="3">AsmA family protein</fullName>
    </submittedName>
</protein>
<dbReference type="AlphaFoldDB" id="A0A0J8Y3B2"/>
<dbReference type="Pfam" id="PF05170">
    <property type="entry name" value="AsmA"/>
    <property type="match status" value="1"/>
</dbReference>
<evidence type="ECO:0000259" key="2">
    <source>
        <dbReference type="Pfam" id="PF05170"/>
    </source>
</evidence>